<keyword evidence="1" id="KW-0812">Transmembrane</keyword>
<protein>
    <submittedName>
        <fullName evidence="2">Bm14409</fullName>
    </submittedName>
</protein>
<keyword evidence="1" id="KW-0472">Membrane</keyword>
<proteinExistence type="predicted"/>
<reference evidence="2" key="1">
    <citation type="journal article" date="2007" name="Science">
        <title>Draft genome of the filarial nematode parasite Brugia malayi.</title>
        <authorList>
            <person name="Ghedin E."/>
            <person name="Wang S."/>
            <person name="Spiro D."/>
            <person name="Caler E."/>
            <person name="Zhao Q."/>
            <person name="Crabtree J."/>
            <person name="Allen J.E."/>
            <person name="Delcher A.L."/>
            <person name="Guiliano D.B."/>
            <person name="Miranda-Saavedra D."/>
            <person name="Angiuoli S.V."/>
            <person name="Creasy T."/>
            <person name="Amedeo P."/>
            <person name="Haas B."/>
            <person name="El-Sayed N.M."/>
            <person name="Wortman J.R."/>
            <person name="Feldblyum T."/>
            <person name="Tallon L."/>
            <person name="Schatz M."/>
            <person name="Shumway M."/>
            <person name="Koo H."/>
            <person name="Salzberg S.L."/>
            <person name="Schobel S."/>
            <person name="Pertea M."/>
            <person name="Pop M."/>
            <person name="White O."/>
            <person name="Barton G.J."/>
            <person name="Carlow C.K."/>
            <person name="Crawford M.J."/>
            <person name="Daub J."/>
            <person name="Dimmic M.W."/>
            <person name="Estes C.F."/>
            <person name="Foster J.M."/>
            <person name="Ganatra M."/>
            <person name="Gregory W.F."/>
            <person name="Johnson N.M."/>
            <person name="Jin J."/>
            <person name="Komuniecki R."/>
            <person name="Korf I."/>
            <person name="Kumar S."/>
            <person name="Laney S."/>
            <person name="Li B.W."/>
            <person name="Li W."/>
            <person name="Lindblom T.H."/>
            <person name="Lustigman S."/>
            <person name="Ma D."/>
            <person name="Maina C.V."/>
            <person name="Martin D.M."/>
            <person name="McCarter J.P."/>
            <person name="McReynolds L."/>
            <person name="Mitreva M."/>
            <person name="Nutman T.B."/>
            <person name="Parkinson J."/>
            <person name="Peregrin-Alvarez J.M."/>
            <person name="Poole C."/>
            <person name="Ren Q."/>
            <person name="Saunders L."/>
            <person name="Sluder A.E."/>
            <person name="Smith K."/>
            <person name="Stanke M."/>
            <person name="Unnasch T.R."/>
            <person name="Ware J."/>
            <person name="Wei A.D."/>
            <person name="Weil G."/>
            <person name="Williams D.J."/>
            <person name="Zhang Y."/>
            <person name="Williams S.A."/>
            <person name="Fraser-Liggett C."/>
            <person name="Slatko B."/>
            <person name="Blaxter M.L."/>
            <person name="Scott A.L."/>
        </authorList>
    </citation>
    <scope>NUCLEOTIDE SEQUENCE</scope>
    <source>
        <strain evidence="2">FR3</strain>
    </source>
</reference>
<name>A0A1I9G382_BRUMA</name>
<keyword evidence="1" id="KW-1133">Transmembrane helix</keyword>
<evidence type="ECO:0000313" key="2">
    <source>
        <dbReference type="EMBL" id="CDP97673.1"/>
    </source>
</evidence>
<reference evidence="2" key="2">
    <citation type="submission" date="2012-12" db="EMBL/GenBank/DDBJ databases">
        <authorList>
            <consortium name="WormBase Consortium"/>
            <person name="Ghedin E."/>
            <person name="Paulini M."/>
        </authorList>
    </citation>
    <scope>NUCLEOTIDE SEQUENCE</scope>
    <source>
        <strain evidence="2">FR3</strain>
    </source>
</reference>
<accession>A0A1I9G382</accession>
<dbReference type="EMBL" id="LN856988">
    <property type="protein sequence ID" value="CDP97673.1"/>
    <property type="molecule type" value="Genomic_DNA"/>
</dbReference>
<gene>
    <name evidence="2" type="primary">Bm14409</name>
    <name evidence="2" type="ORF">BM_Bm14409</name>
</gene>
<evidence type="ECO:0000256" key="1">
    <source>
        <dbReference type="SAM" id="Phobius"/>
    </source>
</evidence>
<dbReference type="AlphaFoldDB" id="A0A1I9G382"/>
<organism evidence="2">
    <name type="scientific">Brugia malayi</name>
    <name type="common">Filarial nematode worm</name>
    <dbReference type="NCBI Taxonomy" id="6279"/>
    <lineage>
        <taxon>Eukaryota</taxon>
        <taxon>Metazoa</taxon>
        <taxon>Ecdysozoa</taxon>
        <taxon>Nematoda</taxon>
        <taxon>Chromadorea</taxon>
        <taxon>Rhabditida</taxon>
        <taxon>Spirurina</taxon>
        <taxon>Spiruromorpha</taxon>
        <taxon>Filarioidea</taxon>
        <taxon>Onchocercidae</taxon>
        <taxon>Brugia</taxon>
    </lineage>
</organism>
<feature type="transmembrane region" description="Helical" evidence="1">
    <location>
        <begin position="12"/>
        <end position="30"/>
    </location>
</feature>
<sequence length="78" mass="9201">MMKNNIGLDRWIGYGFSKFLFLHFNNTVLYRLQRKSFRFKADDDAGALVNTMYRYRGKNSCIIISKIFHINSNCLLSL</sequence>